<feature type="region of interest" description="Disordered" evidence="1">
    <location>
        <begin position="10"/>
        <end position="66"/>
    </location>
</feature>
<proteinExistence type="predicted"/>
<dbReference type="Pfam" id="PF13202">
    <property type="entry name" value="EF-hand_5"/>
    <property type="match status" value="2"/>
</dbReference>
<evidence type="ECO:0000259" key="2">
    <source>
        <dbReference type="PROSITE" id="PS50222"/>
    </source>
</evidence>
<dbReference type="PROSITE" id="PS50222">
    <property type="entry name" value="EF_HAND_2"/>
    <property type="match status" value="1"/>
</dbReference>
<dbReference type="AlphaFoldDB" id="A0A4Q8LDW4"/>
<dbReference type="InterPro" id="IPR002048">
    <property type="entry name" value="EF_hand_dom"/>
</dbReference>
<gene>
    <name evidence="3" type="ORF">EA660_04600</name>
</gene>
<feature type="domain" description="EF-hand" evidence="2">
    <location>
        <begin position="60"/>
        <end position="95"/>
    </location>
</feature>
<reference evidence="3 4" key="1">
    <citation type="submission" date="2019-02" db="EMBL/GenBank/DDBJ databases">
        <title>WGS of Pseudoxanthomonas species novum from clinical isolates.</title>
        <authorList>
            <person name="Bernier A.-M."/>
            <person name="Bernard K."/>
            <person name="Vachon A."/>
        </authorList>
    </citation>
    <scope>NUCLEOTIDE SEQUENCE [LARGE SCALE GENOMIC DNA]</scope>
    <source>
        <strain evidence="3 4">NML171200</strain>
    </source>
</reference>
<dbReference type="InterPro" id="IPR011992">
    <property type="entry name" value="EF-hand-dom_pair"/>
</dbReference>
<comment type="caution">
    <text evidence="3">The sequence shown here is derived from an EMBL/GenBank/DDBJ whole genome shotgun (WGS) entry which is preliminary data.</text>
</comment>
<feature type="compositionally biased region" description="Low complexity" evidence="1">
    <location>
        <begin position="10"/>
        <end position="38"/>
    </location>
</feature>
<protein>
    <submittedName>
        <fullName evidence="3">EF-hand domain-containing protein</fullName>
    </submittedName>
</protein>
<dbReference type="GO" id="GO:0005509">
    <property type="term" value="F:calcium ion binding"/>
    <property type="evidence" value="ECO:0007669"/>
    <property type="project" value="InterPro"/>
</dbReference>
<dbReference type="OrthoDB" id="6310942at2"/>
<dbReference type="SUPFAM" id="SSF47473">
    <property type="entry name" value="EF-hand"/>
    <property type="match status" value="1"/>
</dbReference>
<dbReference type="Proteomes" id="UP000292627">
    <property type="component" value="Unassembled WGS sequence"/>
</dbReference>
<organism evidence="3 4">
    <name type="scientific">Pseudoxanthomonas winnipegensis</name>
    <dbReference type="NCBI Taxonomy" id="2480810"/>
    <lineage>
        <taxon>Bacteria</taxon>
        <taxon>Pseudomonadati</taxon>
        <taxon>Pseudomonadota</taxon>
        <taxon>Gammaproteobacteria</taxon>
        <taxon>Lysobacterales</taxon>
        <taxon>Lysobacteraceae</taxon>
        <taxon>Pseudoxanthomonas</taxon>
    </lineage>
</organism>
<feature type="compositionally biased region" description="Basic and acidic residues" evidence="1">
    <location>
        <begin position="41"/>
        <end position="50"/>
    </location>
</feature>
<sequence length="104" mass="10560">MLACGVLAAPAWAQSQPSSPQQSALPPAADVAAPASAPRQQRWDDLDGNHDGSISKAEASANPGLSQVFDQVDTNADGAVSLDEYKAFVAKHYGAGAGEASPGR</sequence>
<name>A0A4Q8LDW4_9GAMM</name>
<evidence type="ECO:0000313" key="3">
    <source>
        <dbReference type="EMBL" id="TAA27127.1"/>
    </source>
</evidence>
<accession>A0A4Q8LDW4</accession>
<dbReference type="EMBL" id="SHMC01000002">
    <property type="protein sequence ID" value="TAA27127.1"/>
    <property type="molecule type" value="Genomic_DNA"/>
</dbReference>
<evidence type="ECO:0000256" key="1">
    <source>
        <dbReference type="SAM" id="MobiDB-lite"/>
    </source>
</evidence>
<evidence type="ECO:0000313" key="4">
    <source>
        <dbReference type="Proteomes" id="UP000292627"/>
    </source>
</evidence>
<dbReference type="InterPro" id="IPR018247">
    <property type="entry name" value="EF_Hand_1_Ca_BS"/>
</dbReference>
<dbReference type="PROSITE" id="PS00018">
    <property type="entry name" value="EF_HAND_1"/>
    <property type="match status" value="1"/>
</dbReference>
<dbReference type="Gene3D" id="1.10.238.10">
    <property type="entry name" value="EF-hand"/>
    <property type="match status" value="1"/>
</dbReference>